<accession>A0A0A9FH16</accession>
<proteinExistence type="predicted"/>
<evidence type="ECO:0000313" key="1">
    <source>
        <dbReference type="EMBL" id="JAE12350.1"/>
    </source>
</evidence>
<name>A0A0A9FH16_ARUDO</name>
<dbReference type="EMBL" id="GBRH01185546">
    <property type="protein sequence ID" value="JAE12350.1"/>
    <property type="molecule type" value="Transcribed_RNA"/>
</dbReference>
<organism evidence="1">
    <name type="scientific">Arundo donax</name>
    <name type="common">Giant reed</name>
    <name type="synonym">Donax arundinaceus</name>
    <dbReference type="NCBI Taxonomy" id="35708"/>
    <lineage>
        <taxon>Eukaryota</taxon>
        <taxon>Viridiplantae</taxon>
        <taxon>Streptophyta</taxon>
        <taxon>Embryophyta</taxon>
        <taxon>Tracheophyta</taxon>
        <taxon>Spermatophyta</taxon>
        <taxon>Magnoliopsida</taxon>
        <taxon>Liliopsida</taxon>
        <taxon>Poales</taxon>
        <taxon>Poaceae</taxon>
        <taxon>PACMAD clade</taxon>
        <taxon>Arundinoideae</taxon>
        <taxon>Arundineae</taxon>
        <taxon>Arundo</taxon>
    </lineage>
</organism>
<reference evidence="1" key="2">
    <citation type="journal article" date="2015" name="Data Brief">
        <title>Shoot transcriptome of the giant reed, Arundo donax.</title>
        <authorList>
            <person name="Barrero R.A."/>
            <person name="Guerrero F.D."/>
            <person name="Moolhuijzen P."/>
            <person name="Goolsby J.A."/>
            <person name="Tidwell J."/>
            <person name="Bellgard S.E."/>
            <person name="Bellgard M.I."/>
        </authorList>
    </citation>
    <scope>NUCLEOTIDE SEQUENCE</scope>
    <source>
        <tissue evidence="1">Shoot tissue taken approximately 20 cm above the soil surface</tissue>
    </source>
</reference>
<protein>
    <submittedName>
        <fullName evidence="1">Uncharacterized protein</fullName>
    </submittedName>
</protein>
<sequence>MLVARRPGTLQLKLHSLLQKHM</sequence>
<dbReference type="AlphaFoldDB" id="A0A0A9FH16"/>
<reference evidence="1" key="1">
    <citation type="submission" date="2014-09" db="EMBL/GenBank/DDBJ databases">
        <authorList>
            <person name="Magalhaes I.L.F."/>
            <person name="Oliveira U."/>
            <person name="Santos F.R."/>
            <person name="Vidigal T.H.D.A."/>
            <person name="Brescovit A.D."/>
            <person name="Santos A.J."/>
        </authorList>
    </citation>
    <scope>NUCLEOTIDE SEQUENCE</scope>
    <source>
        <tissue evidence="1">Shoot tissue taken approximately 20 cm above the soil surface</tissue>
    </source>
</reference>